<sequence>CGVRVQRPSQPISNQYLCSLALLVFKDQARGQRLIRSSVLLKFLLSHFIQHLSCSRYFGHSLANFGSKVKIEVSARSYLDCLGGLPSFSKEAYWCTIRYRLAERSQHARPRLLDTRSVARRTFQNFLVPSRSHWTVMVASYTLQVLRSKK</sequence>
<gene>
    <name evidence="1" type="ORF">WMSIL1_LOCUS9160</name>
</gene>
<feature type="non-terminal residue" evidence="1">
    <location>
        <position position="1"/>
    </location>
</feature>
<evidence type="ECO:0000313" key="2">
    <source>
        <dbReference type="Proteomes" id="UP000321570"/>
    </source>
</evidence>
<dbReference type="EMBL" id="CABIJS010000355">
    <property type="protein sequence ID" value="VUZ50182.1"/>
    <property type="molecule type" value="Genomic_DNA"/>
</dbReference>
<dbReference type="Proteomes" id="UP000321570">
    <property type="component" value="Unassembled WGS sequence"/>
</dbReference>
<organism evidence="1 2">
    <name type="scientific">Hymenolepis diminuta</name>
    <name type="common">Rat tapeworm</name>
    <dbReference type="NCBI Taxonomy" id="6216"/>
    <lineage>
        <taxon>Eukaryota</taxon>
        <taxon>Metazoa</taxon>
        <taxon>Spiralia</taxon>
        <taxon>Lophotrochozoa</taxon>
        <taxon>Platyhelminthes</taxon>
        <taxon>Cestoda</taxon>
        <taxon>Eucestoda</taxon>
        <taxon>Cyclophyllidea</taxon>
        <taxon>Hymenolepididae</taxon>
        <taxon>Hymenolepis</taxon>
    </lineage>
</organism>
<name>A0A564YSC8_HYMDI</name>
<keyword evidence="2" id="KW-1185">Reference proteome</keyword>
<accession>A0A564YSC8</accession>
<protein>
    <submittedName>
        <fullName evidence="1">Uncharacterized protein</fullName>
    </submittedName>
</protein>
<reference evidence="1 2" key="1">
    <citation type="submission" date="2019-07" db="EMBL/GenBank/DDBJ databases">
        <authorList>
            <person name="Jastrzebski P J."/>
            <person name="Paukszto L."/>
            <person name="Jastrzebski P J."/>
        </authorList>
    </citation>
    <scope>NUCLEOTIDE SEQUENCE [LARGE SCALE GENOMIC DNA]</scope>
    <source>
        <strain evidence="1 2">WMS-il1</strain>
    </source>
</reference>
<evidence type="ECO:0000313" key="1">
    <source>
        <dbReference type="EMBL" id="VUZ50182.1"/>
    </source>
</evidence>
<proteinExistence type="predicted"/>
<dbReference type="AlphaFoldDB" id="A0A564YSC8"/>